<feature type="transmembrane region" description="Helical" evidence="10">
    <location>
        <begin position="476"/>
        <end position="498"/>
    </location>
</feature>
<feature type="transmembrane region" description="Helical" evidence="10">
    <location>
        <begin position="781"/>
        <end position="802"/>
    </location>
</feature>
<evidence type="ECO:0000256" key="2">
    <source>
        <dbReference type="ARBA" id="ARBA00008807"/>
    </source>
</evidence>
<evidence type="ECO:0008006" key="13">
    <source>
        <dbReference type="Google" id="ProtNLM"/>
    </source>
</evidence>
<keyword evidence="7 10" id="KW-1133">Transmembrane helix</keyword>
<dbReference type="GO" id="GO:0015031">
    <property type="term" value="P:protein transport"/>
    <property type="evidence" value="ECO:0007669"/>
    <property type="project" value="UniProtKB-KW"/>
</dbReference>
<keyword evidence="8 10" id="KW-0472">Membrane</keyword>
<organism evidence="11 12">
    <name type="scientific">Sarocladium strictum</name>
    <name type="common">Black bundle disease fungus</name>
    <name type="synonym">Acremonium strictum</name>
    <dbReference type="NCBI Taxonomy" id="5046"/>
    <lineage>
        <taxon>Eukaryota</taxon>
        <taxon>Fungi</taxon>
        <taxon>Dikarya</taxon>
        <taxon>Ascomycota</taxon>
        <taxon>Pezizomycotina</taxon>
        <taxon>Sordariomycetes</taxon>
        <taxon>Hypocreomycetidae</taxon>
        <taxon>Hypocreales</taxon>
        <taxon>Sarocladiaceae</taxon>
        <taxon>Sarocladium</taxon>
    </lineage>
</organism>
<feature type="transmembrane region" description="Helical" evidence="10">
    <location>
        <begin position="266"/>
        <end position="287"/>
    </location>
</feature>
<dbReference type="GO" id="GO:0016020">
    <property type="term" value="C:membrane"/>
    <property type="evidence" value="ECO:0007669"/>
    <property type="project" value="UniProtKB-SubCell"/>
</dbReference>
<evidence type="ECO:0000256" key="8">
    <source>
        <dbReference type="ARBA" id="ARBA00023136"/>
    </source>
</evidence>
<evidence type="ECO:0000256" key="3">
    <source>
        <dbReference type="ARBA" id="ARBA00022448"/>
    </source>
</evidence>
<evidence type="ECO:0000256" key="4">
    <source>
        <dbReference type="ARBA" id="ARBA00022692"/>
    </source>
</evidence>
<keyword evidence="4 10" id="KW-0812">Transmembrane</keyword>
<feature type="compositionally biased region" description="Basic and acidic residues" evidence="9">
    <location>
        <begin position="7"/>
        <end position="28"/>
    </location>
</feature>
<feature type="region of interest" description="Disordered" evidence="9">
    <location>
        <begin position="1"/>
        <end position="36"/>
    </location>
</feature>
<feature type="transmembrane region" description="Helical" evidence="10">
    <location>
        <begin position="822"/>
        <end position="839"/>
    </location>
</feature>
<feature type="transmembrane region" description="Helical" evidence="10">
    <location>
        <begin position="751"/>
        <end position="769"/>
    </location>
</feature>
<protein>
    <recommendedName>
        <fullName evidence="13">Oligopeptide transporter protein</fullName>
    </recommendedName>
</protein>
<comment type="subcellular location">
    <subcellularLocation>
        <location evidence="1">Membrane</location>
        <topology evidence="1">Multi-pass membrane protein</topology>
    </subcellularLocation>
</comment>
<feature type="transmembrane region" description="Helical" evidence="10">
    <location>
        <begin position="598"/>
        <end position="620"/>
    </location>
</feature>
<gene>
    <name evidence="11" type="ORF">NLU13_5144</name>
</gene>
<evidence type="ECO:0000256" key="7">
    <source>
        <dbReference type="ARBA" id="ARBA00022989"/>
    </source>
</evidence>
<evidence type="ECO:0000256" key="1">
    <source>
        <dbReference type="ARBA" id="ARBA00004141"/>
    </source>
</evidence>
<dbReference type="PANTHER" id="PTHR22601">
    <property type="entry name" value="ISP4 LIKE PROTEIN"/>
    <property type="match status" value="1"/>
</dbReference>
<dbReference type="Proteomes" id="UP001175261">
    <property type="component" value="Unassembled WGS sequence"/>
</dbReference>
<feature type="transmembrane region" description="Helical" evidence="10">
    <location>
        <begin position="571"/>
        <end position="592"/>
    </location>
</feature>
<feature type="transmembrane region" description="Helical" evidence="10">
    <location>
        <begin position="680"/>
        <end position="700"/>
    </location>
</feature>
<sequence>MASQHSNTDDSVERRDSTGEHVVDEKKGAAPSSDVQRVDTEVINLAGKLGEREDGLAPLDDIAFVMPRIEVMTVDEAREIVVTMLEDHKYDYNFSEAQRVKLRKLLEGVPEGQTSDEWELEIKTEAAVMRYYSPYPEVRAVTNPTDDPDMACETIRAHLLGYIWACLAQFTNSLFNSRFPQIVLSSVVIQLLLYPCGVLCARILPDWGFNLQGKRVSLNPGPWTYKEQMLSTIIVDVGLTSAYCFWNIQTQTVYYGDKWLTPGYGILLLLSTQLMGLGFSGLLRRFVVYPTEALWPSILPSVALNRALLVPEKKETLHGWSISRYRLFWYITGAMFVYYWLPDYLFQALSLFPWMTWIAPNNFNLNLITGSQTGLGVNPIPSFDWNVISTYSQPLAAPFFSTAQQYIGTWLGFFVIVGLYWTNTRWTAHLPANSSGIFDNTGARYNITRVLSPGTAILNEAEYEKYSPPFYSAGSLVTYGSFFAFYPFTFVFIILDMWRPMWKAYKAMAQDAVESTSRIIVSIKRSAAALLKGDFRGAYEAFNTKGGTSIYDGFDDPFIHLMKKYPEVPDWWFLIIALVAFIFAIVIVQHWPELDTPVWTIFFVIGLNLVFLVPMSYLYAVSGTTEGLNVVTELIVGYALPGHPEALMFVKAFGYNINGQTDNYISDQKMGYYAKLPPRAMYRGQVISATITALVAYGVVQFVDTSIDGICTPDQSSGFNCENGSQVYYSSSVVWGAIGPKRTFSQLYPELKYTFLLGFLLALVWWGVKRTGSRMRQGVKNVIPSGLFSVLNTVLFRPIASLQHVHPSLIFNGMLTWAPLNMSYYTGGLYFSFAFMFYLKRYKTAWWEKYNYIISAALSGGVAISGIIIFFAVQYHNKPIHWWGNDVLGNTIDGGGASGQVALMPPTEPFGPTTWY</sequence>
<dbReference type="NCBIfam" id="TIGR00727">
    <property type="entry name" value="ISP4_OPT"/>
    <property type="match status" value="1"/>
</dbReference>
<dbReference type="EMBL" id="JAPDFR010000004">
    <property type="protein sequence ID" value="KAK0386831.1"/>
    <property type="molecule type" value="Genomic_DNA"/>
</dbReference>
<comment type="caution">
    <text evidence="11">The sequence shown here is derived from an EMBL/GenBank/DDBJ whole genome shotgun (WGS) entry which is preliminary data.</text>
</comment>
<proteinExistence type="inferred from homology"/>
<dbReference type="InterPro" id="IPR004813">
    <property type="entry name" value="OPT"/>
</dbReference>
<feature type="transmembrane region" description="Helical" evidence="10">
    <location>
        <begin position="182"/>
        <end position="204"/>
    </location>
</feature>
<dbReference type="GO" id="GO:0035673">
    <property type="term" value="F:oligopeptide transmembrane transporter activity"/>
    <property type="evidence" value="ECO:0007669"/>
    <property type="project" value="InterPro"/>
</dbReference>
<evidence type="ECO:0000313" key="12">
    <source>
        <dbReference type="Proteomes" id="UP001175261"/>
    </source>
</evidence>
<accession>A0AA39GGX9</accession>
<keyword evidence="12" id="KW-1185">Reference proteome</keyword>
<feature type="transmembrane region" description="Helical" evidence="10">
    <location>
        <begin position="228"/>
        <end position="246"/>
    </location>
</feature>
<evidence type="ECO:0000256" key="6">
    <source>
        <dbReference type="ARBA" id="ARBA00022927"/>
    </source>
</evidence>
<feature type="transmembrane region" description="Helical" evidence="10">
    <location>
        <begin position="851"/>
        <end position="873"/>
    </location>
</feature>
<dbReference type="Pfam" id="PF03169">
    <property type="entry name" value="OPT"/>
    <property type="match status" value="1"/>
</dbReference>
<comment type="similarity">
    <text evidence="2">Belongs to the oligopeptide OPT transporter family.</text>
</comment>
<name>A0AA39GGX9_SARSR</name>
<dbReference type="AlphaFoldDB" id="A0AA39GGX9"/>
<keyword evidence="3" id="KW-0813">Transport</keyword>
<evidence type="ECO:0000256" key="5">
    <source>
        <dbReference type="ARBA" id="ARBA00022856"/>
    </source>
</evidence>
<reference evidence="11" key="1">
    <citation type="submission" date="2022-10" db="EMBL/GenBank/DDBJ databases">
        <title>Determination and structural analysis of whole genome sequence of Sarocladium strictum F4-1.</title>
        <authorList>
            <person name="Hu L."/>
            <person name="Jiang Y."/>
        </authorList>
    </citation>
    <scope>NUCLEOTIDE SEQUENCE</scope>
    <source>
        <strain evidence="11">F4-1</strain>
    </source>
</reference>
<keyword evidence="5" id="KW-0571">Peptide transport</keyword>
<evidence type="ECO:0000256" key="9">
    <source>
        <dbReference type="SAM" id="MobiDB-lite"/>
    </source>
</evidence>
<dbReference type="InterPro" id="IPR004648">
    <property type="entry name" value="Oligpept_transpt"/>
</dbReference>
<dbReference type="NCBIfam" id="TIGR00728">
    <property type="entry name" value="OPT_sfam"/>
    <property type="match status" value="1"/>
</dbReference>
<evidence type="ECO:0000313" key="11">
    <source>
        <dbReference type="EMBL" id="KAK0386831.1"/>
    </source>
</evidence>
<evidence type="ECO:0000256" key="10">
    <source>
        <dbReference type="SAM" id="Phobius"/>
    </source>
</evidence>
<feature type="transmembrane region" description="Helical" evidence="10">
    <location>
        <begin position="323"/>
        <end position="341"/>
    </location>
</feature>
<keyword evidence="6" id="KW-0653">Protein transport</keyword>